<dbReference type="NCBIfam" id="TIGR00778">
    <property type="entry name" value="ahpD_dom"/>
    <property type="match status" value="1"/>
</dbReference>
<evidence type="ECO:0000259" key="1">
    <source>
        <dbReference type="Pfam" id="PF02627"/>
    </source>
</evidence>
<proteinExistence type="predicted"/>
<dbReference type="InterPro" id="IPR004675">
    <property type="entry name" value="AhpD_core"/>
</dbReference>
<evidence type="ECO:0000313" key="3">
    <source>
        <dbReference type="Proteomes" id="UP000630936"/>
    </source>
</evidence>
<dbReference type="Proteomes" id="UP000630936">
    <property type="component" value="Unassembled WGS sequence"/>
</dbReference>
<sequence length="147" mass="16524">MARMDLSTAAPDPYKALIQTDGAIRGGPLDATVRELVKIRASQLNGCVYCVDKHSREARELGESQNRLDQLPVWEESELFDGRERAALAYTHTVTRLTPVDDRLWHEVCEHFPDEAERGHLVLQVALINALNRLGVPLEMRPAARRG</sequence>
<protein>
    <submittedName>
        <fullName evidence="2">Alkyl hydroperoxide reductase AhpD</fullName>
    </submittedName>
</protein>
<dbReference type="EMBL" id="BMWG01000029">
    <property type="protein sequence ID" value="GGZ59707.1"/>
    <property type="molecule type" value="Genomic_DNA"/>
</dbReference>
<reference evidence="2" key="2">
    <citation type="submission" date="2020-09" db="EMBL/GenBank/DDBJ databases">
        <authorList>
            <person name="Sun Q."/>
            <person name="Ohkuma M."/>
        </authorList>
    </citation>
    <scope>NUCLEOTIDE SEQUENCE</scope>
    <source>
        <strain evidence="2">JCM 4988</strain>
    </source>
</reference>
<keyword evidence="3" id="KW-1185">Reference proteome</keyword>
<dbReference type="SUPFAM" id="SSF69118">
    <property type="entry name" value="AhpD-like"/>
    <property type="match status" value="1"/>
</dbReference>
<dbReference type="GO" id="GO:0051920">
    <property type="term" value="F:peroxiredoxin activity"/>
    <property type="evidence" value="ECO:0007669"/>
    <property type="project" value="InterPro"/>
</dbReference>
<reference evidence="2" key="1">
    <citation type="journal article" date="2014" name="Int. J. Syst. Evol. Microbiol.">
        <title>Complete genome sequence of Corynebacterium casei LMG S-19264T (=DSM 44701T), isolated from a smear-ripened cheese.</title>
        <authorList>
            <consortium name="US DOE Joint Genome Institute (JGI-PGF)"/>
            <person name="Walter F."/>
            <person name="Albersmeier A."/>
            <person name="Kalinowski J."/>
            <person name="Ruckert C."/>
        </authorList>
    </citation>
    <scope>NUCLEOTIDE SEQUENCE</scope>
    <source>
        <strain evidence="2">JCM 4988</strain>
    </source>
</reference>
<dbReference type="PANTHER" id="PTHR34846">
    <property type="entry name" value="4-CARBOXYMUCONOLACTONE DECARBOXYLASE FAMILY PROTEIN (AFU_ORTHOLOGUE AFUA_6G11590)"/>
    <property type="match status" value="1"/>
</dbReference>
<dbReference type="InterPro" id="IPR029032">
    <property type="entry name" value="AhpD-like"/>
</dbReference>
<name>A0A918QPX6_9ACTN</name>
<comment type="caution">
    <text evidence="2">The sequence shown here is derived from an EMBL/GenBank/DDBJ whole genome shotgun (WGS) entry which is preliminary data.</text>
</comment>
<dbReference type="Pfam" id="PF02627">
    <property type="entry name" value="CMD"/>
    <property type="match status" value="1"/>
</dbReference>
<dbReference type="InterPro" id="IPR003779">
    <property type="entry name" value="CMD-like"/>
</dbReference>
<feature type="domain" description="Carboxymuconolactone decarboxylase-like" evidence="1">
    <location>
        <begin position="11"/>
        <end position="91"/>
    </location>
</feature>
<evidence type="ECO:0000313" key="2">
    <source>
        <dbReference type="EMBL" id="GGZ59707.1"/>
    </source>
</evidence>
<dbReference type="Gene3D" id="1.20.1290.10">
    <property type="entry name" value="AhpD-like"/>
    <property type="match status" value="1"/>
</dbReference>
<dbReference type="PANTHER" id="PTHR34846:SF10">
    <property type="entry name" value="CYTOPLASMIC PROTEIN"/>
    <property type="match status" value="1"/>
</dbReference>
<gene>
    <name evidence="2" type="ORF">GCM10010387_61840</name>
</gene>
<dbReference type="AlphaFoldDB" id="A0A918QPX6"/>
<accession>A0A918QPX6</accession>
<organism evidence="2 3">
    <name type="scientific">Streptomyces inusitatus</name>
    <dbReference type="NCBI Taxonomy" id="68221"/>
    <lineage>
        <taxon>Bacteria</taxon>
        <taxon>Bacillati</taxon>
        <taxon>Actinomycetota</taxon>
        <taxon>Actinomycetes</taxon>
        <taxon>Kitasatosporales</taxon>
        <taxon>Streptomycetaceae</taxon>
        <taxon>Streptomyces</taxon>
    </lineage>
</organism>